<feature type="transmembrane region" description="Helical" evidence="1">
    <location>
        <begin position="17"/>
        <end position="38"/>
    </location>
</feature>
<dbReference type="Proteomes" id="UP001247307">
    <property type="component" value="Unassembled WGS sequence"/>
</dbReference>
<keyword evidence="1" id="KW-0472">Membrane</keyword>
<evidence type="ECO:0000313" key="3">
    <source>
        <dbReference type="Proteomes" id="UP001247307"/>
    </source>
</evidence>
<evidence type="ECO:0000313" key="2">
    <source>
        <dbReference type="EMBL" id="MDR6891840.1"/>
    </source>
</evidence>
<keyword evidence="1" id="KW-1133">Transmembrane helix</keyword>
<sequence>MEENLLGAMSPRPRKSLIWLVSFVAFVAVTLVSLASTPGGLSLLLNSTKAIAFVLTLGVATSTALTFIVGSVIRSKRRRKES</sequence>
<dbReference type="EMBL" id="JAVDUI010000001">
    <property type="protein sequence ID" value="MDR6891840.1"/>
    <property type="molecule type" value="Genomic_DNA"/>
</dbReference>
<proteinExistence type="predicted"/>
<reference evidence="2" key="1">
    <citation type="submission" date="2023-07" db="EMBL/GenBank/DDBJ databases">
        <title>Sequencing the genomes of 1000 actinobacteria strains.</title>
        <authorList>
            <person name="Klenk H.-P."/>
        </authorList>
    </citation>
    <scope>NUCLEOTIDE SEQUENCE</scope>
    <source>
        <strain evidence="2">DSM 13988</strain>
    </source>
</reference>
<keyword evidence="1" id="KW-0812">Transmembrane</keyword>
<name>A0AAE3YEQ5_9MICC</name>
<comment type="caution">
    <text evidence="2">The sequence shown here is derived from an EMBL/GenBank/DDBJ whole genome shotgun (WGS) entry which is preliminary data.</text>
</comment>
<gene>
    <name evidence="2" type="ORF">J2S35_000780</name>
</gene>
<organism evidence="2 3">
    <name type="scientific">Falsarthrobacter nasiphocae</name>
    <dbReference type="NCBI Taxonomy" id="189863"/>
    <lineage>
        <taxon>Bacteria</taxon>
        <taxon>Bacillati</taxon>
        <taxon>Actinomycetota</taxon>
        <taxon>Actinomycetes</taxon>
        <taxon>Micrococcales</taxon>
        <taxon>Micrococcaceae</taxon>
        <taxon>Falsarthrobacter</taxon>
    </lineage>
</organism>
<feature type="transmembrane region" description="Helical" evidence="1">
    <location>
        <begin position="50"/>
        <end position="73"/>
    </location>
</feature>
<dbReference type="RefSeq" id="WP_309850085.1">
    <property type="nucleotide sequence ID" value="NZ_BAAAIU010000044.1"/>
</dbReference>
<accession>A0AAE3YEQ5</accession>
<evidence type="ECO:0000256" key="1">
    <source>
        <dbReference type="SAM" id="Phobius"/>
    </source>
</evidence>
<keyword evidence="3" id="KW-1185">Reference proteome</keyword>
<dbReference type="AlphaFoldDB" id="A0AAE3YEQ5"/>
<protein>
    <submittedName>
        <fullName evidence="2">Mannitol-specific phosphotransferase system IIBC component</fullName>
    </submittedName>
</protein>